<dbReference type="Proteomes" id="UP001530293">
    <property type="component" value="Unassembled WGS sequence"/>
</dbReference>
<feature type="chain" id="PRO_5044862742" evidence="3">
    <location>
        <begin position="23"/>
        <end position="301"/>
    </location>
</feature>
<feature type="compositionally biased region" description="Low complexity" evidence="1">
    <location>
        <begin position="107"/>
        <end position="135"/>
    </location>
</feature>
<accession>A0ABD3M5K0</accession>
<name>A0ABD3M5K0_9STRA</name>
<evidence type="ECO:0000256" key="2">
    <source>
        <dbReference type="SAM" id="Phobius"/>
    </source>
</evidence>
<keyword evidence="5" id="KW-1185">Reference proteome</keyword>
<organism evidence="4 5">
    <name type="scientific">Discostella pseudostelligera</name>
    <dbReference type="NCBI Taxonomy" id="259834"/>
    <lineage>
        <taxon>Eukaryota</taxon>
        <taxon>Sar</taxon>
        <taxon>Stramenopiles</taxon>
        <taxon>Ochrophyta</taxon>
        <taxon>Bacillariophyta</taxon>
        <taxon>Coscinodiscophyceae</taxon>
        <taxon>Thalassiosirophycidae</taxon>
        <taxon>Stephanodiscales</taxon>
        <taxon>Stephanodiscaceae</taxon>
        <taxon>Discostella</taxon>
    </lineage>
</organism>
<keyword evidence="2" id="KW-0812">Transmembrane</keyword>
<reference evidence="4 5" key="1">
    <citation type="submission" date="2024-10" db="EMBL/GenBank/DDBJ databases">
        <title>Updated reference genomes for cyclostephanoid diatoms.</title>
        <authorList>
            <person name="Roberts W.R."/>
            <person name="Alverson A.J."/>
        </authorList>
    </citation>
    <scope>NUCLEOTIDE SEQUENCE [LARGE SCALE GENOMIC DNA]</scope>
    <source>
        <strain evidence="4 5">AJA232-27</strain>
    </source>
</reference>
<evidence type="ECO:0000313" key="5">
    <source>
        <dbReference type="Proteomes" id="UP001530293"/>
    </source>
</evidence>
<feature type="transmembrane region" description="Helical" evidence="2">
    <location>
        <begin position="272"/>
        <end position="291"/>
    </location>
</feature>
<keyword evidence="2" id="KW-1133">Transmembrane helix</keyword>
<keyword evidence="2" id="KW-0472">Membrane</keyword>
<evidence type="ECO:0000256" key="3">
    <source>
        <dbReference type="SAM" id="SignalP"/>
    </source>
</evidence>
<keyword evidence="3" id="KW-0732">Signal</keyword>
<feature type="compositionally biased region" description="Low complexity" evidence="1">
    <location>
        <begin position="86"/>
        <end position="95"/>
    </location>
</feature>
<feature type="region of interest" description="Disordered" evidence="1">
    <location>
        <begin position="70"/>
        <end position="147"/>
    </location>
</feature>
<gene>
    <name evidence="4" type="ORF">ACHAWU_009114</name>
</gene>
<protein>
    <submittedName>
        <fullName evidence="4">Uncharacterized protein</fullName>
    </submittedName>
</protein>
<feature type="signal peptide" evidence="3">
    <location>
        <begin position="1"/>
        <end position="22"/>
    </location>
</feature>
<evidence type="ECO:0000256" key="1">
    <source>
        <dbReference type="SAM" id="MobiDB-lite"/>
    </source>
</evidence>
<dbReference type="AlphaFoldDB" id="A0ABD3M5K0"/>
<comment type="caution">
    <text evidence="4">The sequence shown here is derived from an EMBL/GenBank/DDBJ whole genome shotgun (WGS) entry which is preliminary data.</text>
</comment>
<proteinExistence type="predicted"/>
<evidence type="ECO:0000313" key="4">
    <source>
        <dbReference type="EMBL" id="KAL3759335.1"/>
    </source>
</evidence>
<dbReference type="EMBL" id="JALLBG020000202">
    <property type="protein sequence ID" value="KAL3759335.1"/>
    <property type="molecule type" value="Genomic_DNA"/>
</dbReference>
<sequence length="301" mass="32295">MKSPNPNVILFFVASLLPSISSLSLTGSRSSTSQLQQWWRRRSLPRLVHPSASITSFPWPHSSSSMLFAEKSDRKKSSGSGGEGFGKSSSSSSSSNTRAPLRSIDTSSSSASEQQSEASSSSSSSSSPTSSTSSSNVINDLDDPNLLSPEERSQAILRQKFGLKSYEEQQADLGDYRALLQSEQKKERRSKLRNLDQIWPEDKDLLSVLPPSLIKGIDTFLKVGLGISTLAFIAAGIFITIEAGSKATGSSLPDGLEYWVENVVEPNFTPGLGVLLAFSVSLGLFSVALGGSASSTYREDR</sequence>